<evidence type="ECO:0000256" key="3">
    <source>
        <dbReference type="ARBA" id="ARBA00037467"/>
    </source>
</evidence>
<keyword evidence="2" id="KW-0647">Proteasome</keyword>
<dbReference type="GO" id="GO:2000045">
    <property type="term" value="P:regulation of G1/S transition of mitotic cell cycle"/>
    <property type="evidence" value="ECO:0007669"/>
    <property type="project" value="TreeGrafter"/>
</dbReference>
<dbReference type="SUPFAM" id="SSF47216">
    <property type="entry name" value="Proteasome activator"/>
    <property type="match status" value="1"/>
</dbReference>
<dbReference type="AlphaFoldDB" id="A0A9P0Q568"/>
<dbReference type="Gene3D" id="1.20.120.180">
    <property type="entry name" value="Proteasome activator pa28, C-terminal domain"/>
    <property type="match status" value="1"/>
</dbReference>
<comment type="similarity">
    <text evidence="1">Belongs to the PA28 family.</text>
</comment>
<comment type="caution">
    <text evidence="5">The sequence shown here is derived from an EMBL/GenBank/DDBJ whole genome shotgun (WGS) entry which is preliminary data.</text>
</comment>
<name>A0A9P0Q568_ACAOB</name>
<dbReference type="FunFam" id="1.20.120.180:FF:000002">
    <property type="entry name" value="Proteasome activator complex subunit 1"/>
    <property type="match status" value="1"/>
</dbReference>
<dbReference type="OrthoDB" id="6591885at2759"/>
<dbReference type="GO" id="GO:0061133">
    <property type="term" value="F:endopeptidase activator activity"/>
    <property type="evidence" value="ECO:0007669"/>
    <property type="project" value="TreeGrafter"/>
</dbReference>
<dbReference type="Proteomes" id="UP001152888">
    <property type="component" value="Unassembled WGS sequence"/>
</dbReference>
<feature type="domain" description="Proteasome activator PA28 C-terminal" evidence="4">
    <location>
        <begin position="8"/>
        <end position="112"/>
    </location>
</feature>
<evidence type="ECO:0000259" key="4">
    <source>
        <dbReference type="Pfam" id="PF02252"/>
    </source>
</evidence>
<dbReference type="EMBL" id="CAKOFQ010007981">
    <property type="protein sequence ID" value="CAH2010579.1"/>
    <property type="molecule type" value="Genomic_DNA"/>
</dbReference>
<dbReference type="Pfam" id="PF02252">
    <property type="entry name" value="PA28_C"/>
    <property type="match status" value="1"/>
</dbReference>
<sequence length="113" mass="12922">MILPSGSVPTNKHLVDLVEQVKPHIRRLVEDSNLMKMWISFMIPKIEDGNNFGVSVQEDTLAEVQSVESEAAAFFDQISRYFISRGKLVSKVAKYPHIDDYRRAVQELDEKSI</sequence>
<evidence type="ECO:0000313" key="6">
    <source>
        <dbReference type="Proteomes" id="UP001152888"/>
    </source>
</evidence>
<protein>
    <recommendedName>
        <fullName evidence="4">Proteasome activator PA28 C-terminal domain-containing protein</fullName>
    </recommendedName>
</protein>
<dbReference type="InterPro" id="IPR003186">
    <property type="entry name" value="PA28_C"/>
</dbReference>
<evidence type="ECO:0000256" key="2">
    <source>
        <dbReference type="ARBA" id="ARBA00022942"/>
    </source>
</evidence>
<gene>
    <name evidence="5" type="ORF">ACAOBT_LOCUS31614</name>
</gene>
<dbReference type="InterPro" id="IPR009077">
    <property type="entry name" value="Proteasome_activ_PA28"/>
</dbReference>
<dbReference type="GO" id="GO:0005737">
    <property type="term" value="C:cytoplasm"/>
    <property type="evidence" value="ECO:0007669"/>
    <property type="project" value="TreeGrafter"/>
</dbReference>
<dbReference type="GO" id="GO:0008537">
    <property type="term" value="C:proteasome activator complex"/>
    <property type="evidence" value="ECO:0007669"/>
    <property type="project" value="InterPro"/>
</dbReference>
<dbReference type="GO" id="GO:0061136">
    <property type="term" value="P:regulation of proteasomal protein catabolic process"/>
    <property type="evidence" value="ECO:0007669"/>
    <property type="project" value="TreeGrafter"/>
</dbReference>
<accession>A0A9P0Q568</accession>
<proteinExistence type="inferred from homology"/>
<keyword evidence="6" id="KW-1185">Reference proteome</keyword>
<dbReference type="InterPro" id="IPR036997">
    <property type="entry name" value="PA28_C_sf"/>
</dbReference>
<comment type="function">
    <text evidence="3">Implicated in immunoproteasome assembly and required for efficient antigen processing. The PA28 activator complex enhances the generation of class I binding peptides by altering the cleavage pattern of the proteasome.</text>
</comment>
<evidence type="ECO:0000313" key="5">
    <source>
        <dbReference type="EMBL" id="CAH2010579.1"/>
    </source>
</evidence>
<organism evidence="5 6">
    <name type="scientific">Acanthoscelides obtectus</name>
    <name type="common">Bean weevil</name>
    <name type="synonym">Bruchus obtectus</name>
    <dbReference type="NCBI Taxonomy" id="200917"/>
    <lineage>
        <taxon>Eukaryota</taxon>
        <taxon>Metazoa</taxon>
        <taxon>Ecdysozoa</taxon>
        <taxon>Arthropoda</taxon>
        <taxon>Hexapoda</taxon>
        <taxon>Insecta</taxon>
        <taxon>Pterygota</taxon>
        <taxon>Neoptera</taxon>
        <taxon>Endopterygota</taxon>
        <taxon>Coleoptera</taxon>
        <taxon>Polyphaga</taxon>
        <taxon>Cucujiformia</taxon>
        <taxon>Chrysomeloidea</taxon>
        <taxon>Chrysomelidae</taxon>
        <taxon>Bruchinae</taxon>
        <taxon>Bruchini</taxon>
        <taxon>Acanthoscelides</taxon>
    </lineage>
</organism>
<dbReference type="PANTHER" id="PTHR10660">
    <property type="entry name" value="PROTEASOME REGULATOR PA28"/>
    <property type="match status" value="1"/>
</dbReference>
<dbReference type="InterPro" id="IPR036252">
    <property type="entry name" value="Proteasome_activ_sf"/>
</dbReference>
<dbReference type="GO" id="GO:0005654">
    <property type="term" value="C:nucleoplasm"/>
    <property type="evidence" value="ECO:0007669"/>
    <property type="project" value="TreeGrafter"/>
</dbReference>
<dbReference type="PANTHER" id="PTHR10660:SF2">
    <property type="entry name" value="LD45860P"/>
    <property type="match status" value="1"/>
</dbReference>
<evidence type="ECO:0000256" key="1">
    <source>
        <dbReference type="ARBA" id="ARBA00005883"/>
    </source>
</evidence>
<reference evidence="5" key="1">
    <citation type="submission" date="2022-03" db="EMBL/GenBank/DDBJ databases">
        <authorList>
            <person name="Sayadi A."/>
        </authorList>
    </citation>
    <scope>NUCLEOTIDE SEQUENCE</scope>
</reference>